<dbReference type="PANTHER" id="PTHR21716">
    <property type="entry name" value="TRANSMEMBRANE PROTEIN"/>
    <property type="match status" value="1"/>
</dbReference>
<feature type="transmembrane region" description="Helical" evidence="6">
    <location>
        <begin position="63"/>
        <end position="87"/>
    </location>
</feature>
<gene>
    <name evidence="7" type="primary">ytvI</name>
    <name evidence="7" type="ORF">IAA45_08475</name>
</gene>
<dbReference type="NCBIfam" id="TIGR02872">
    <property type="entry name" value="spore_ytvI"/>
    <property type="match status" value="1"/>
</dbReference>
<evidence type="ECO:0000313" key="7">
    <source>
        <dbReference type="EMBL" id="HIX59734.1"/>
    </source>
</evidence>
<feature type="transmembrane region" description="Helical" evidence="6">
    <location>
        <begin position="320"/>
        <end position="343"/>
    </location>
</feature>
<keyword evidence="3 6" id="KW-0812">Transmembrane</keyword>
<feature type="transmembrane region" description="Helical" evidence="6">
    <location>
        <begin position="7"/>
        <end position="25"/>
    </location>
</feature>
<reference evidence="7" key="2">
    <citation type="submission" date="2021-04" db="EMBL/GenBank/DDBJ databases">
        <authorList>
            <person name="Gilroy R."/>
        </authorList>
    </citation>
    <scope>NUCLEOTIDE SEQUENCE</scope>
    <source>
        <strain evidence="7">ChiSjej1B19-8411</strain>
    </source>
</reference>
<feature type="transmembrane region" description="Helical" evidence="6">
    <location>
        <begin position="247"/>
        <end position="268"/>
    </location>
</feature>
<evidence type="ECO:0000256" key="5">
    <source>
        <dbReference type="ARBA" id="ARBA00023136"/>
    </source>
</evidence>
<dbReference type="Proteomes" id="UP000886817">
    <property type="component" value="Unassembled WGS sequence"/>
</dbReference>
<sequence length="364" mass="40941">MEKKKRLILDAGCLLIILAVLYLFVRYLLPVIMPFVVAFIFAYMIHSISSWTAKYVKLPQKLLTIGITVLFFGVMGLAIVFLGSYMVSSAADLVAKLPDLYRDEVLPWLNQLLEDINERYQFMNQPFFEFLENSFAQWSREIGNSISQLSVSMVRTLSGFAAGIPSLVIRIVVTIVATFFAASDFDKITGFCLRMLPEKGQQMCRTVTAKTKEVIIVYLKSYLFLMMLTFLELCLGLWILRIPYFPIIALGIAIFDILPVLGTGGILIPWSVIALILGNYRIAVGVLVLYLCITIVRNMVEPRIVGRQIGLHPLATLISLFVGFKLMGLVGMIGIPVLLSLLVNLEKEGVIHWFPREDQDRSGK</sequence>
<feature type="transmembrane region" description="Helical" evidence="6">
    <location>
        <begin position="31"/>
        <end position="51"/>
    </location>
</feature>
<feature type="transmembrane region" description="Helical" evidence="6">
    <location>
        <begin position="222"/>
        <end position="241"/>
    </location>
</feature>
<dbReference type="EMBL" id="DXEX01000183">
    <property type="protein sequence ID" value="HIX59734.1"/>
    <property type="molecule type" value="Genomic_DNA"/>
</dbReference>
<evidence type="ECO:0000256" key="2">
    <source>
        <dbReference type="ARBA" id="ARBA00009773"/>
    </source>
</evidence>
<keyword evidence="4 6" id="KW-1133">Transmembrane helix</keyword>
<dbReference type="Pfam" id="PF01594">
    <property type="entry name" value="AI-2E_transport"/>
    <property type="match status" value="1"/>
</dbReference>
<feature type="transmembrane region" description="Helical" evidence="6">
    <location>
        <begin position="280"/>
        <end position="300"/>
    </location>
</feature>
<comment type="caution">
    <text evidence="7">The sequence shown here is derived from an EMBL/GenBank/DDBJ whole genome shotgun (WGS) entry which is preliminary data.</text>
</comment>
<dbReference type="InterPro" id="IPR002549">
    <property type="entry name" value="AI-2E-like"/>
</dbReference>
<comment type="similarity">
    <text evidence="2">Belongs to the autoinducer-2 exporter (AI-2E) (TC 2.A.86) family.</text>
</comment>
<evidence type="ECO:0000313" key="8">
    <source>
        <dbReference type="Proteomes" id="UP000886817"/>
    </source>
</evidence>
<name>A0A9D1WIT1_9FIRM</name>
<proteinExistence type="inferred from homology"/>
<protein>
    <submittedName>
        <fullName evidence="7">Sporulation integral membrane protein YtvI</fullName>
    </submittedName>
</protein>
<dbReference type="PANTHER" id="PTHR21716:SF68">
    <property type="entry name" value="TRANSPORT PROTEIN YTVI-RELATED"/>
    <property type="match status" value="1"/>
</dbReference>
<dbReference type="InterPro" id="IPR014227">
    <property type="entry name" value="YtvI-like"/>
</dbReference>
<keyword evidence="5 6" id="KW-0472">Membrane</keyword>
<dbReference type="GO" id="GO:0055085">
    <property type="term" value="P:transmembrane transport"/>
    <property type="evidence" value="ECO:0007669"/>
    <property type="project" value="TreeGrafter"/>
</dbReference>
<evidence type="ECO:0000256" key="4">
    <source>
        <dbReference type="ARBA" id="ARBA00022989"/>
    </source>
</evidence>
<organism evidence="7 8">
    <name type="scientific">Candidatus Blautia gallistercoris</name>
    <dbReference type="NCBI Taxonomy" id="2838490"/>
    <lineage>
        <taxon>Bacteria</taxon>
        <taxon>Bacillati</taxon>
        <taxon>Bacillota</taxon>
        <taxon>Clostridia</taxon>
        <taxon>Lachnospirales</taxon>
        <taxon>Lachnospiraceae</taxon>
        <taxon>Blautia</taxon>
    </lineage>
</organism>
<dbReference type="GO" id="GO:0016020">
    <property type="term" value="C:membrane"/>
    <property type="evidence" value="ECO:0007669"/>
    <property type="project" value="UniProtKB-SubCell"/>
</dbReference>
<reference evidence="7" key="1">
    <citation type="journal article" date="2021" name="PeerJ">
        <title>Extensive microbial diversity within the chicken gut microbiome revealed by metagenomics and culture.</title>
        <authorList>
            <person name="Gilroy R."/>
            <person name="Ravi A."/>
            <person name="Getino M."/>
            <person name="Pursley I."/>
            <person name="Horton D.L."/>
            <person name="Alikhan N.F."/>
            <person name="Baker D."/>
            <person name="Gharbi K."/>
            <person name="Hall N."/>
            <person name="Watson M."/>
            <person name="Adriaenssens E.M."/>
            <person name="Foster-Nyarko E."/>
            <person name="Jarju S."/>
            <person name="Secka A."/>
            <person name="Antonio M."/>
            <person name="Oren A."/>
            <person name="Chaudhuri R.R."/>
            <person name="La Ragione R."/>
            <person name="Hildebrand F."/>
            <person name="Pallen M.J."/>
        </authorList>
    </citation>
    <scope>NUCLEOTIDE SEQUENCE</scope>
    <source>
        <strain evidence="7">ChiSjej1B19-8411</strain>
    </source>
</reference>
<evidence type="ECO:0000256" key="3">
    <source>
        <dbReference type="ARBA" id="ARBA00022692"/>
    </source>
</evidence>
<evidence type="ECO:0000256" key="1">
    <source>
        <dbReference type="ARBA" id="ARBA00004141"/>
    </source>
</evidence>
<evidence type="ECO:0000256" key="6">
    <source>
        <dbReference type="SAM" id="Phobius"/>
    </source>
</evidence>
<accession>A0A9D1WIT1</accession>
<comment type="subcellular location">
    <subcellularLocation>
        <location evidence="1">Membrane</location>
        <topology evidence="1">Multi-pass membrane protein</topology>
    </subcellularLocation>
</comment>
<dbReference type="AlphaFoldDB" id="A0A9D1WIT1"/>
<feature type="transmembrane region" description="Helical" evidence="6">
    <location>
        <begin position="160"/>
        <end position="181"/>
    </location>
</feature>